<feature type="transmembrane region" description="Helical" evidence="1">
    <location>
        <begin position="60"/>
        <end position="79"/>
    </location>
</feature>
<evidence type="ECO:0000313" key="3">
    <source>
        <dbReference type="Proteomes" id="UP001142175"/>
    </source>
</evidence>
<feature type="transmembrane region" description="Helical" evidence="1">
    <location>
        <begin position="7"/>
        <end position="28"/>
    </location>
</feature>
<feature type="transmembrane region" description="Helical" evidence="1">
    <location>
        <begin position="91"/>
        <end position="111"/>
    </location>
</feature>
<dbReference type="EMBL" id="JANSUY010000001">
    <property type="protein sequence ID" value="MCR9013504.1"/>
    <property type="molecule type" value="Genomic_DNA"/>
</dbReference>
<evidence type="ECO:0000256" key="1">
    <source>
        <dbReference type="SAM" id="Phobius"/>
    </source>
</evidence>
<proteinExistence type="predicted"/>
<keyword evidence="1" id="KW-0472">Membrane</keyword>
<reference evidence="2" key="1">
    <citation type="submission" date="2022-08" db="EMBL/GenBank/DDBJ databases">
        <authorList>
            <person name="Zhang D."/>
        </authorList>
    </citation>
    <scope>NUCLEOTIDE SEQUENCE</scope>
    <source>
        <strain evidence="2">XJ19-11</strain>
    </source>
</reference>
<keyword evidence="1" id="KW-1133">Transmembrane helix</keyword>
<name>A0A9X2SXF0_9BACT</name>
<keyword evidence="1" id="KW-0812">Transmembrane</keyword>
<dbReference type="Proteomes" id="UP001142175">
    <property type="component" value="Unassembled WGS sequence"/>
</dbReference>
<comment type="caution">
    <text evidence="2">The sequence shown here is derived from an EMBL/GenBank/DDBJ whole genome shotgun (WGS) entry which is preliminary data.</text>
</comment>
<dbReference type="AlphaFoldDB" id="A0A9X2SXF0"/>
<evidence type="ECO:0000313" key="2">
    <source>
        <dbReference type="EMBL" id="MCR9013504.1"/>
    </source>
</evidence>
<gene>
    <name evidence="2" type="ORF">NU887_00585</name>
</gene>
<organism evidence="2 3">
    <name type="scientific">Aquiflexum gelatinilyticum</name>
    <dbReference type="NCBI Taxonomy" id="2961943"/>
    <lineage>
        <taxon>Bacteria</taxon>
        <taxon>Pseudomonadati</taxon>
        <taxon>Bacteroidota</taxon>
        <taxon>Cytophagia</taxon>
        <taxon>Cytophagales</taxon>
        <taxon>Cyclobacteriaceae</taxon>
        <taxon>Aquiflexum</taxon>
    </lineage>
</organism>
<protein>
    <submittedName>
        <fullName evidence="2">Uncharacterized protein</fullName>
    </submittedName>
</protein>
<keyword evidence="3" id="KW-1185">Reference proteome</keyword>
<sequence>MAKPKHILFWTVPAMVTLFFGLMTFMSLNEWWIVQVKQQTGGYPWGQVNENPWFYKNPEIYSKVMLIEGFAFSAILIFLTIQVIRTDKKGILYTLMFGFGLLVIMIANGAIK</sequence>
<dbReference type="RefSeq" id="WP_258421407.1">
    <property type="nucleotide sequence ID" value="NZ_JANSUY010000001.1"/>
</dbReference>
<accession>A0A9X2SXF0</accession>